<name>A0A327Z3F4_9FLAO</name>
<organism evidence="2 3">
    <name type="scientific">Flavobacterium aquaticum</name>
    <dbReference type="NCBI Taxonomy" id="1236486"/>
    <lineage>
        <taxon>Bacteria</taxon>
        <taxon>Pseudomonadati</taxon>
        <taxon>Bacteroidota</taxon>
        <taxon>Flavobacteriia</taxon>
        <taxon>Flavobacteriales</taxon>
        <taxon>Flavobacteriaceae</taxon>
        <taxon>Flavobacterium</taxon>
    </lineage>
</organism>
<keyword evidence="1" id="KW-0812">Transmembrane</keyword>
<evidence type="ECO:0008006" key="4">
    <source>
        <dbReference type="Google" id="ProtNLM"/>
    </source>
</evidence>
<feature type="transmembrane region" description="Helical" evidence="1">
    <location>
        <begin position="36"/>
        <end position="56"/>
    </location>
</feature>
<comment type="caution">
    <text evidence="2">The sequence shown here is derived from an EMBL/GenBank/DDBJ whole genome shotgun (WGS) entry which is preliminary data.</text>
</comment>
<dbReference type="Proteomes" id="UP000249620">
    <property type="component" value="Unassembled WGS sequence"/>
</dbReference>
<dbReference type="EMBL" id="QLMI01000001">
    <property type="protein sequence ID" value="RAK24909.1"/>
    <property type="molecule type" value="Genomic_DNA"/>
</dbReference>
<proteinExistence type="predicted"/>
<accession>A0A327Z3F4</accession>
<keyword evidence="1" id="KW-0472">Membrane</keyword>
<keyword evidence="1" id="KW-1133">Transmembrane helix</keyword>
<dbReference type="OrthoDB" id="1445360at2"/>
<protein>
    <recommendedName>
        <fullName evidence="4">PH (Pleckstrin Homology) domain-containing protein</fullName>
    </recommendedName>
</protein>
<dbReference type="AlphaFoldDB" id="A0A327Z3F4"/>
<sequence length="167" mass="20288">MIRYKSYIYSGIGIPFVALLVSILFYFIAITFFVDWVSWMVISFGIALFVYSFKWINNEMFDIYFKENEIEIKYVYRKKIQIINYQDLIKYTFIETSKSSNNSFKTKDFHFVFNRVVANNHFIEFYKFLKSKNENLEIEIFPLSSNLEYLRQQEFGLSYRKILKETL</sequence>
<evidence type="ECO:0000313" key="3">
    <source>
        <dbReference type="Proteomes" id="UP000249620"/>
    </source>
</evidence>
<reference evidence="2 3" key="1">
    <citation type="submission" date="2018-06" db="EMBL/GenBank/DDBJ databases">
        <title>Genomic Encyclopedia of Type Strains, Phase III (KMG-III): the genomes of soil and plant-associated and newly described type strains.</title>
        <authorList>
            <person name="Whitman W."/>
        </authorList>
    </citation>
    <scope>NUCLEOTIDE SEQUENCE [LARGE SCALE GENOMIC DNA]</scope>
    <source>
        <strain evidence="2 3">CGMCC 1.12398</strain>
    </source>
</reference>
<evidence type="ECO:0000256" key="1">
    <source>
        <dbReference type="SAM" id="Phobius"/>
    </source>
</evidence>
<evidence type="ECO:0000313" key="2">
    <source>
        <dbReference type="EMBL" id="RAK24909.1"/>
    </source>
</evidence>
<feature type="transmembrane region" description="Helical" evidence="1">
    <location>
        <begin position="7"/>
        <end position="30"/>
    </location>
</feature>
<dbReference type="RefSeq" id="WP_146603237.1">
    <property type="nucleotide sequence ID" value="NZ_QLMI01000001.1"/>
</dbReference>
<keyword evidence="3" id="KW-1185">Reference proteome</keyword>
<gene>
    <name evidence="2" type="ORF">B0I03_10165</name>
</gene>